<evidence type="ECO:0000256" key="2">
    <source>
        <dbReference type="SAM" id="MobiDB-lite"/>
    </source>
</evidence>
<proteinExistence type="predicted"/>
<feature type="region of interest" description="Disordered" evidence="2">
    <location>
        <begin position="30"/>
        <end position="51"/>
    </location>
</feature>
<organism evidence="4 5">
    <name type="scientific">Rhodococcus opacus</name>
    <name type="common">Nocardia opaca</name>
    <dbReference type="NCBI Taxonomy" id="37919"/>
    <lineage>
        <taxon>Bacteria</taxon>
        <taxon>Bacillati</taxon>
        <taxon>Actinomycetota</taxon>
        <taxon>Actinomycetes</taxon>
        <taxon>Mycobacteriales</taxon>
        <taxon>Nocardiaceae</taxon>
        <taxon>Rhodococcus</taxon>
    </lineage>
</organism>
<gene>
    <name evidence="4" type="ORF">R1CP_34165</name>
</gene>
<feature type="coiled-coil region" evidence="1">
    <location>
        <begin position="61"/>
        <end position="124"/>
    </location>
</feature>
<name>A0A1B1KFS0_RHOOP</name>
<dbReference type="Proteomes" id="UP000186108">
    <property type="component" value="Chromosome"/>
</dbReference>
<feature type="coiled-coil region" evidence="1">
    <location>
        <begin position="263"/>
        <end position="314"/>
    </location>
</feature>
<evidence type="ECO:0000256" key="1">
    <source>
        <dbReference type="SAM" id="Coils"/>
    </source>
</evidence>
<dbReference type="SMART" id="SM00974">
    <property type="entry name" value="T5orf172"/>
    <property type="match status" value="1"/>
</dbReference>
<dbReference type="AlphaFoldDB" id="A0A1B1KFS0"/>
<dbReference type="Pfam" id="PF13455">
    <property type="entry name" value="MUG113"/>
    <property type="match status" value="1"/>
</dbReference>
<dbReference type="PATRIC" id="fig|37919.13.peg.7183"/>
<dbReference type="InterPro" id="IPR018306">
    <property type="entry name" value="Phage_T5_Orf172_DNA-bd"/>
</dbReference>
<evidence type="ECO:0000313" key="4">
    <source>
        <dbReference type="EMBL" id="ANS31447.1"/>
    </source>
</evidence>
<reference evidence="4 5" key="1">
    <citation type="submission" date="2014-07" db="EMBL/GenBank/DDBJ databases">
        <authorList>
            <person name="Zhang J.E."/>
            <person name="Yang H."/>
            <person name="Guo J."/>
            <person name="Deng Z."/>
            <person name="Luo H."/>
            <person name="Luo M."/>
            <person name="Zhao B."/>
        </authorList>
    </citation>
    <scope>NUCLEOTIDE SEQUENCE [LARGE SCALE GENOMIC DNA]</scope>
    <source>
        <strain evidence="4 5">1CP</strain>
    </source>
</reference>
<evidence type="ECO:0000259" key="3">
    <source>
        <dbReference type="SMART" id="SM00974"/>
    </source>
</evidence>
<dbReference type="InterPro" id="IPR018929">
    <property type="entry name" value="DUF2510"/>
</dbReference>
<dbReference type="InterPro" id="IPR025280">
    <property type="entry name" value="SNIPE"/>
</dbReference>
<sequence length="467" mass="52631">MTTPIPPGWHPDPQGQPHLRWWDGSRWTSATQPFAGAENPVPRTPTSGTTDIAQAQRPLSVFNAKKRAQELQSEVDRLQHLVDRMGLAGVAALDAESTRLTADVTRLRQEKVELDQQITAARGALVEAQGQQELQSVGLYRYHHPAETSVQLKDELLRVQSAIKQAVKDKTAITATTNFTFNNSAAQGRKFVSDMSRIMLRAYNAEAENCVKTVKAGNLPVASQRLFKAADQISKQGQMISLRVTDHYHRLRLTELELAADFHMKVQEEKEAERERREELREQRKAEHELQAERAKLEKELAHYRNALTALEASGDTAGAQRLRDKLDDVQHALDNVDYRAANIRAGFVYVISNMGAFGINTVKIGMTRRLEPMDRVRELGDASVPFRFDVHALFFADDAVTVEAKLHQAFSDRRVNKVNPRREFFYATPAEVLTLLQREIGEVISFTEEPEADEYLISIGKKDVSL</sequence>
<protein>
    <recommendedName>
        <fullName evidence="3">Bacteriophage T5 Orf172 DNA-binding domain-containing protein</fullName>
    </recommendedName>
</protein>
<accession>A0A1B1KFS0</accession>
<feature type="domain" description="Bacteriophage T5 Orf172 DNA-binding" evidence="3">
    <location>
        <begin position="357"/>
        <end position="440"/>
    </location>
</feature>
<evidence type="ECO:0000313" key="5">
    <source>
        <dbReference type="Proteomes" id="UP000186108"/>
    </source>
</evidence>
<keyword evidence="1" id="KW-0175">Coiled coil</keyword>
<dbReference type="RefSeq" id="WP_065492622.1">
    <property type="nucleotide sequence ID" value="NZ_CP009111.1"/>
</dbReference>
<dbReference type="Pfam" id="PF13250">
    <property type="entry name" value="SNIPE"/>
    <property type="match status" value="1"/>
</dbReference>
<dbReference type="EMBL" id="CP009111">
    <property type="protein sequence ID" value="ANS31447.1"/>
    <property type="molecule type" value="Genomic_DNA"/>
</dbReference>
<dbReference type="Pfam" id="PF10708">
    <property type="entry name" value="DUF2510"/>
    <property type="match status" value="1"/>
</dbReference>